<keyword evidence="3" id="KW-1185">Reference proteome</keyword>
<dbReference type="RefSeq" id="WP_326926943.1">
    <property type="nucleotide sequence ID" value="NZ_CP123443.1"/>
</dbReference>
<evidence type="ECO:0000259" key="1">
    <source>
        <dbReference type="PROSITE" id="PS51186"/>
    </source>
</evidence>
<protein>
    <submittedName>
        <fullName evidence="2">GNAT family N-acetyltransferase</fullName>
        <ecNumber evidence="2">2.3.1.-</ecNumber>
    </submittedName>
</protein>
<organism evidence="2 3">
    <name type="scientific">Candidatus Haliotispira prima</name>
    <dbReference type="NCBI Taxonomy" id="3034016"/>
    <lineage>
        <taxon>Bacteria</taxon>
        <taxon>Pseudomonadati</taxon>
        <taxon>Spirochaetota</taxon>
        <taxon>Spirochaetia</taxon>
        <taxon>Spirochaetales</taxon>
        <taxon>Spirochaetaceae</taxon>
        <taxon>Candidatus Haliotispira</taxon>
    </lineage>
</organism>
<dbReference type="SUPFAM" id="SSF55729">
    <property type="entry name" value="Acyl-CoA N-acyltransferases (Nat)"/>
    <property type="match status" value="1"/>
</dbReference>
<dbReference type="Pfam" id="PF13508">
    <property type="entry name" value="Acetyltransf_7"/>
    <property type="match status" value="1"/>
</dbReference>
<dbReference type="EMBL" id="CP123443">
    <property type="protein sequence ID" value="WGK68757.1"/>
    <property type="molecule type" value="Genomic_DNA"/>
</dbReference>
<dbReference type="Proteomes" id="UP001228690">
    <property type="component" value="Chromosome"/>
</dbReference>
<dbReference type="Gene3D" id="3.40.630.30">
    <property type="match status" value="1"/>
</dbReference>
<reference evidence="2 3" key="1">
    <citation type="submission" date="2023-04" db="EMBL/GenBank/DDBJ databases">
        <title>Spirochaete genome identified in red abalone sample constitutes a novel genus.</title>
        <authorList>
            <person name="Sharma S.P."/>
            <person name="Purcell C.M."/>
            <person name="Hyde J.R."/>
            <person name="Severin A.J."/>
        </authorList>
    </citation>
    <scope>NUCLEOTIDE SEQUENCE [LARGE SCALE GENOMIC DNA]</scope>
    <source>
        <strain evidence="2 3">SP-2023</strain>
    </source>
</reference>
<name>A0ABY8MFI8_9SPIO</name>
<proteinExistence type="predicted"/>
<dbReference type="GO" id="GO:0016746">
    <property type="term" value="F:acyltransferase activity"/>
    <property type="evidence" value="ECO:0007669"/>
    <property type="project" value="UniProtKB-KW"/>
</dbReference>
<keyword evidence="2" id="KW-0808">Transferase</keyword>
<sequence length="104" mass="12139">MPNAETWVVEIDNEMQGFIALIGNEVGAIFLQPLYHGKWIGKMLMDKAQELRGDLEVEVFKENSIGRKFYLQYGFQHLEEKLYEPTGQQVLRLKFTADKAFKRN</sequence>
<feature type="domain" description="N-acetyltransferase" evidence="1">
    <location>
        <begin position="1"/>
        <end position="98"/>
    </location>
</feature>
<accession>A0ABY8MFI8</accession>
<evidence type="ECO:0000313" key="2">
    <source>
        <dbReference type="EMBL" id="WGK68757.1"/>
    </source>
</evidence>
<keyword evidence="2" id="KW-0012">Acyltransferase</keyword>
<dbReference type="InterPro" id="IPR000182">
    <property type="entry name" value="GNAT_dom"/>
</dbReference>
<dbReference type="InterPro" id="IPR016181">
    <property type="entry name" value="Acyl_CoA_acyltransferase"/>
</dbReference>
<dbReference type="PROSITE" id="PS51186">
    <property type="entry name" value="GNAT"/>
    <property type="match status" value="1"/>
</dbReference>
<dbReference type="CDD" id="cd04301">
    <property type="entry name" value="NAT_SF"/>
    <property type="match status" value="1"/>
</dbReference>
<gene>
    <name evidence="2" type="ORF">P0082_09745</name>
</gene>
<evidence type="ECO:0000313" key="3">
    <source>
        <dbReference type="Proteomes" id="UP001228690"/>
    </source>
</evidence>
<dbReference type="EC" id="2.3.1.-" evidence="2"/>